<evidence type="ECO:0000256" key="2">
    <source>
        <dbReference type="ARBA" id="ARBA00022448"/>
    </source>
</evidence>
<comment type="caution">
    <text evidence="10">The sequence shown here is derived from an EMBL/GenBank/DDBJ whole genome shotgun (WGS) entry which is preliminary data.</text>
</comment>
<gene>
    <name evidence="10" type="ORF">DWB85_04085</name>
</gene>
<dbReference type="InterPro" id="IPR058533">
    <property type="entry name" value="Cation_efflux_TM"/>
</dbReference>
<evidence type="ECO:0000256" key="5">
    <source>
        <dbReference type="ARBA" id="ARBA00022989"/>
    </source>
</evidence>
<dbReference type="GO" id="GO:0005385">
    <property type="term" value="F:zinc ion transmembrane transporter activity"/>
    <property type="evidence" value="ECO:0007669"/>
    <property type="project" value="InterPro"/>
</dbReference>
<dbReference type="InterPro" id="IPR027469">
    <property type="entry name" value="Cation_efflux_TMD_sf"/>
</dbReference>
<dbReference type="AlphaFoldDB" id="A0A3L7E0Y3"/>
<dbReference type="Pfam" id="PF01545">
    <property type="entry name" value="Cation_efflux"/>
    <property type="match status" value="1"/>
</dbReference>
<dbReference type="Gene3D" id="1.20.1510.10">
    <property type="entry name" value="Cation efflux protein transmembrane domain"/>
    <property type="match status" value="1"/>
</dbReference>
<dbReference type="InterPro" id="IPR045316">
    <property type="entry name" value="Msc2-like"/>
</dbReference>
<dbReference type="OrthoDB" id="271709at2"/>
<protein>
    <submittedName>
        <fullName evidence="10">Cation diffusion facilitator family transporter</fullName>
    </submittedName>
</protein>
<accession>A0A3L7E0Y3</accession>
<dbReference type="Proteomes" id="UP000265509">
    <property type="component" value="Unassembled WGS sequence"/>
</dbReference>
<reference evidence="10 11" key="1">
    <citation type="submission" date="2018-07" db="EMBL/GenBank/DDBJ databases">
        <title>Halioglobus sp. genome submission.</title>
        <authorList>
            <person name="Ye M.-Q."/>
            <person name="Du Z.-J."/>
        </authorList>
    </citation>
    <scope>NUCLEOTIDE SEQUENCE [LARGE SCALE GENOMIC DNA]</scope>
    <source>
        <strain evidence="10 11">U0301</strain>
    </source>
</reference>
<dbReference type="PANTHER" id="PTHR45755:SF4">
    <property type="entry name" value="ZINC TRANSPORTER 7"/>
    <property type="match status" value="1"/>
</dbReference>
<dbReference type="InterPro" id="IPR002524">
    <property type="entry name" value="Cation_efflux"/>
</dbReference>
<keyword evidence="7 8" id="KW-0472">Membrane</keyword>
<comment type="subcellular location">
    <subcellularLocation>
        <location evidence="1">Membrane</location>
        <topology evidence="1">Multi-pass membrane protein</topology>
    </subcellularLocation>
</comment>
<dbReference type="PANTHER" id="PTHR45755">
    <property type="match status" value="1"/>
</dbReference>
<evidence type="ECO:0000313" key="10">
    <source>
        <dbReference type="EMBL" id="RLQ23154.1"/>
    </source>
</evidence>
<feature type="transmembrane region" description="Helical" evidence="8">
    <location>
        <begin position="126"/>
        <end position="149"/>
    </location>
</feature>
<evidence type="ECO:0000313" key="11">
    <source>
        <dbReference type="Proteomes" id="UP000265509"/>
    </source>
</evidence>
<dbReference type="SUPFAM" id="SSF161111">
    <property type="entry name" value="Cation efflux protein transmembrane domain-like"/>
    <property type="match status" value="1"/>
</dbReference>
<keyword evidence="5 8" id="KW-1133">Transmembrane helix</keyword>
<keyword evidence="11" id="KW-1185">Reference proteome</keyword>
<feature type="transmembrane region" description="Helical" evidence="8">
    <location>
        <begin position="57"/>
        <end position="76"/>
    </location>
</feature>
<proteinExistence type="predicted"/>
<organism evidence="10 11">
    <name type="scientific">Seongchinamella sediminis</name>
    <dbReference type="NCBI Taxonomy" id="2283635"/>
    <lineage>
        <taxon>Bacteria</taxon>
        <taxon>Pseudomonadati</taxon>
        <taxon>Pseudomonadota</taxon>
        <taxon>Gammaproteobacteria</taxon>
        <taxon>Cellvibrionales</taxon>
        <taxon>Halieaceae</taxon>
        <taxon>Seongchinamella</taxon>
    </lineage>
</organism>
<dbReference type="NCBIfam" id="NF033827">
    <property type="entry name" value="CDF_efflux_DmeF"/>
    <property type="match status" value="1"/>
</dbReference>
<keyword evidence="3 8" id="KW-0812">Transmembrane</keyword>
<dbReference type="RefSeq" id="WP_117952921.1">
    <property type="nucleotide sequence ID" value="NZ_QRAN01000003.1"/>
</dbReference>
<feature type="transmembrane region" description="Helical" evidence="8">
    <location>
        <begin position="28"/>
        <end position="51"/>
    </location>
</feature>
<feature type="transmembrane region" description="Helical" evidence="8">
    <location>
        <begin position="211"/>
        <end position="228"/>
    </location>
</feature>
<evidence type="ECO:0000256" key="8">
    <source>
        <dbReference type="SAM" id="Phobius"/>
    </source>
</evidence>
<evidence type="ECO:0000256" key="4">
    <source>
        <dbReference type="ARBA" id="ARBA00022906"/>
    </source>
</evidence>
<evidence type="ECO:0000256" key="7">
    <source>
        <dbReference type="ARBA" id="ARBA00023136"/>
    </source>
</evidence>
<feature type="transmembrane region" description="Helical" evidence="8">
    <location>
        <begin position="179"/>
        <end position="199"/>
    </location>
</feature>
<evidence type="ECO:0000256" key="1">
    <source>
        <dbReference type="ARBA" id="ARBA00004141"/>
    </source>
</evidence>
<keyword evidence="6" id="KW-0406">Ion transport</keyword>
<evidence type="ECO:0000256" key="3">
    <source>
        <dbReference type="ARBA" id="ARBA00022692"/>
    </source>
</evidence>
<name>A0A3L7E0Y3_9GAMM</name>
<keyword evidence="4" id="KW-0864">Zinc transport</keyword>
<keyword evidence="2" id="KW-0813">Transport</keyword>
<sequence length="313" mass="34051">MHTHNLEQWRHDHVFNQDRKRAGESRTLLIVIVTAIMMVVEIAAGLVYGSMALLADGLHMGSHALALGIAVIAYVLSRKLAADQRFSFGVGKINSLAGFTSALLLLVFAVMMVVESVDRFINPLPISFDKALIVAVLGLVVNGASAWLLSSTPHEHHHGHDHKHGHDHHHGHDHNLRAAYFHVLADALTSLLAIGALLAGKYLGANWLDPVMGVVGGVLVARWSYGLIRESSRVLLDTQAGEGMTADLKQAIENESTDCITDIHVWCIGHGIYAAEIALVSHDPQPPGYYKSLIPDRLGIVHVTIELHRCNGH</sequence>
<dbReference type="NCBIfam" id="TIGR01297">
    <property type="entry name" value="CDF"/>
    <property type="match status" value="1"/>
</dbReference>
<evidence type="ECO:0000256" key="6">
    <source>
        <dbReference type="ARBA" id="ARBA00023065"/>
    </source>
</evidence>
<feature type="domain" description="Cation efflux protein transmembrane" evidence="9">
    <location>
        <begin position="28"/>
        <end position="236"/>
    </location>
</feature>
<dbReference type="GO" id="GO:0006882">
    <property type="term" value="P:intracellular zinc ion homeostasis"/>
    <property type="evidence" value="ECO:0007669"/>
    <property type="project" value="InterPro"/>
</dbReference>
<evidence type="ECO:0000259" key="9">
    <source>
        <dbReference type="Pfam" id="PF01545"/>
    </source>
</evidence>
<keyword evidence="4" id="KW-0862">Zinc</keyword>
<feature type="transmembrane region" description="Helical" evidence="8">
    <location>
        <begin position="96"/>
        <end position="114"/>
    </location>
</feature>
<dbReference type="EMBL" id="QRAN01000003">
    <property type="protein sequence ID" value="RLQ23154.1"/>
    <property type="molecule type" value="Genomic_DNA"/>
</dbReference>
<dbReference type="GO" id="GO:0016020">
    <property type="term" value="C:membrane"/>
    <property type="evidence" value="ECO:0007669"/>
    <property type="project" value="UniProtKB-SubCell"/>
</dbReference>